<accession>A0A1R3G7G8</accession>
<evidence type="ECO:0000313" key="2">
    <source>
        <dbReference type="EMBL" id="OMO54023.1"/>
    </source>
</evidence>
<feature type="region of interest" description="Disordered" evidence="1">
    <location>
        <begin position="79"/>
        <end position="99"/>
    </location>
</feature>
<evidence type="ECO:0000256" key="1">
    <source>
        <dbReference type="SAM" id="MobiDB-lite"/>
    </source>
</evidence>
<dbReference type="AlphaFoldDB" id="A0A1R3G7G8"/>
<comment type="caution">
    <text evidence="2">The sequence shown here is derived from an EMBL/GenBank/DDBJ whole genome shotgun (WGS) entry which is preliminary data.</text>
</comment>
<name>A0A1R3G7G8_COCAP</name>
<keyword evidence="3" id="KW-1185">Reference proteome</keyword>
<evidence type="ECO:0000313" key="3">
    <source>
        <dbReference type="Proteomes" id="UP000188268"/>
    </source>
</evidence>
<protein>
    <submittedName>
        <fullName evidence="2">Uncharacterized protein</fullName>
    </submittedName>
</protein>
<dbReference type="EMBL" id="AWWV01015045">
    <property type="protein sequence ID" value="OMO54023.1"/>
    <property type="molecule type" value="Genomic_DNA"/>
</dbReference>
<feature type="compositionally biased region" description="Low complexity" evidence="1">
    <location>
        <begin position="81"/>
        <end position="99"/>
    </location>
</feature>
<reference evidence="2 3" key="1">
    <citation type="submission" date="2013-09" db="EMBL/GenBank/DDBJ databases">
        <title>Corchorus capsularis genome sequencing.</title>
        <authorList>
            <person name="Alam M."/>
            <person name="Haque M.S."/>
            <person name="Islam M.S."/>
            <person name="Emdad E.M."/>
            <person name="Islam M.M."/>
            <person name="Ahmed B."/>
            <person name="Halim A."/>
            <person name="Hossen Q.M.M."/>
            <person name="Hossain M.Z."/>
            <person name="Ahmed R."/>
            <person name="Khan M.M."/>
            <person name="Islam R."/>
            <person name="Rashid M.M."/>
            <person name="Khan S.A."/>
            <person name="Rahman M.S."/>
            <person name="Alam M."/>
        </authorList>
    </citation>
    <scope>NUCLEOTIDE SEQUENCE [LARGE SCALE GENOMIC DNA]</scope>
    <source>
        <strain evidence="3">cv. CVL-1</strain>
        <tissue evidence="2">Whole seedling</tissue>
    </source>
</reference>
<dbReference type="Gramene" id="OMO54023">
    <property type="protein sequence ID" value="OMO54023"/>
    <property type="gene ID" value="CCACVL1_28112"/>
</dbReference>
<dbReference type="Proteomes" id="UP000188268">
    <property type="component" value="Unassembled WGS sequence"/>
</dbReference>
<organism evidence="2 3">
    <name type="scientific">Corchorus capsularis</name>
    <name type="common">Jute</name>
    <dbReference type="NCBI Taxonomy" id="210143"/>
    <lineage>
        <taxon>Eukaryota</taxon>
        <taxon>Viridiplantae</taxon>
        <taxon>Streptophyta</taxon>
        <taxon>Embryophyta</taxon>
        <taxon>Tracheophyta</taxon>
        <taxon>Spermatophyta</taxon>
        <taxon>Magnoliopsida</taxon>
        <taxon>eudicotyledons</taxon>
        <taxon>Gunneridae</taxon>
        <taxon>Pentapetalae</taxon>
        <taxon>rosids</taxon>
        <taxon>malvids</taxon>
        <taxon>Malvales</taxon>
        <taxon>Malvaceae</taxon>
        <taxon>Grewioideae</taxon>
        <taxon>Apeibeae</taxon>
        <taxon>Corchorus</taxon>
    </lineage>
</organism>
<proteinExistence type="predicted"/>
<sequence>MYFKVTPDLACYETFWEKLTPETEKVDQGLFGGVIWWPSVAYERRLSTTMAVQNSVDFRLSGGCGFFCGRLTILGLDHTETGSIPSTPSSTASTSNFSR</sequence>
<gene>
    <name evidence="2" type="ORF">CCACVL1_28112</name>
</gene>